<evidence type="ECO:0008006" key="6">
    <source>
        <dbReference type="Google" id="ProtNLM"/>
    </source>
</evidence>
<comment type="similarity">
    <text evidence="1">Belongs to the eukaryotic ribosomal protein eS19 family.</text>
</comment>
<dbReference type="Proteomes" id="UP001408789">
    <property type="component" value="Unassembled WGS sequence"/>
</dbReference>
<organism evidence="4 5">
    <name type="scientific">Deinandra increscens subsp. villosa</name>
    <dbReference type="NCBI Taxonomy" id="3103831"/>
    <lineage>
        <taxon>Eukaryota</taxon>
        <taxon>Viridiplantae</taxon>
        <taxon>Streptophyta</taxon>
        <taxon>Embryophyta</taxon>
        <taxon>Tracheophyta</taxon>
        <taxon>Spermatophyta</taxon>
        <taxon>Magnoliopsida</taxon>
        <taxon>eudicotyledons</taxon>
        <taxon>Gunneridae</taxon>
        <taxon>Pentapetalae</taxon>
        <taxon>asterids</taxon>
        <taxon>campanulids</taxon>
        <taxon>Asterales</taxon>
        <taxon>Asteraceae</taxon>
        <taxon>Asteroideae</taxon>
        <taxon>Heliantheae alliance</taxon>
        <taxon>Madieae</taxon>
        <taxon>Madiinae</taxon>
        <taxon>Deinandra</taxon>
    </lineage>
</organism>
<keyword evidence="3" id="KW-0687">Ribonucleoprotein</keyword>
<dbReference type="GO" id="GO:0005840">
    <property type="term" value="C:ribosome"/>
    <property type="evidence" value="ECO:0007669"/>
    <property type="project" value="UniProtKB-KW"/>
</dbReference>
<dbReference type="SUPFAM" id="SSF46785">
    <property type="entry name" value="Winged helix' DNA-binding domain"/>
    <property type="match status" value="1"/>
</dbReference>
<dbReference type="InterPro" id="IPR036388">
    <property type="entry name" value="WH-like_DNA-bd_sf"/>
</dbReference>
<dbReference type="AlphaFoldDB" id="A0AAP0CIA2"/>
<dbReference type="Pfam" id="PF01090">
    <property type="entry name" value="Ribosomal_S19e"/>
    <property type="match status" value="1"/>
</dbReference>
<dbReference type="GO" id="GO:1990904">
    <property type="term" value="C:ribonucleoprotein complex"/>
    <property type="evidence" value="ECO:0007669"/>
    <property type="project" value="UniProtKB-KW"/>
</dbReference>
<dbReference type="InterPro" id="IPR001266">
    <property type="entry name" value="Ribosomal_eS19"/>
</dbReference>
<evidence type="ECO:0000256" key="2">
    <source>
        <dbReference type="ARBA" id="ARBA00022980"/>
    </source>
</evidence>
<dbReference type="GO" id="GO:0003735">
    <property type="term" value="F:structural constituent of ribosome"/>
    <property type="evidence" value="ECO:0007669"/>
    <property type="project" value="InterPro"/>
</dbReference>
<evidence type="ECO:0000256" key="1">
    <source>
        <dbReference type="ARBA" id="ARBA00010014"/>
    </source>
</evidence>
<comment type="caution">
    <text evidence="4">The sequence shown here is derived from an EMBL/GenBank/DDBJ whole genome shotgun (WGS) entry which is preliminary data.</text>
</comment>
<dbReference type="InterPro" id="IPR036390">
    <property type="entry name" value="WH_DNA-bd_sf"/>
</dbReference>
<evidence type="ECO:0000256" key="3">
    <source>
        <dbReference type="ARBA" id="ARBA00023274"/>
    </source>
</evidence>
<proteinExistence type="inferred from homology"/>
<evidence type="ECO:0000313" key="4">
    <source>
        <dbReference type="EMBL" id="KAK9053754.1"/>
    </source>
</evidence>
<keyword evidence="5" id="KW-1185">Reference proteome</keyword>
<evidence type="ECO:0000313" key="5">
    <source>
        <dbReference type="Proteomes" id="UP001408789"/>
    </source>
</evidence>
<dbReference type="GO" id="GO:0006412">
    <property type="term" value="P:translation"/>
    <property type="evidence" value="ECO:0007669"/>
    <property type="project" value="InterPro"/>
</dbReference>
<keyword evidence="2" id="KW-0689">Ribosomal protein</keyword>
<protein>
    <recommendedName>
        <fullName evidence="6">Ribosomal protein S19</fullName>
    </recommendedName>
</protein>
<sequence length="73" mass="8277">MELPLWTDIVKTPAFKELAPYDPDWYYIQADVHRQRVINRTNATGGTSSAFDVTTKGILHFALNILKSSPQID</sequence>
<gene>
    <name evidence="4" type="ORF">SSX86_024828</name>
</gene>
<dbReference type="Gene3D" id="1.10.10.10">
    <property type="entry name" value="Winged helix-like DNA-binding domain superfamily/Winged helix DNA-binding domain"/>
    <property type="match status" value="1"/>
</dbReference>
<name>A0AAP0CIA2_9ASTR</name>
<dbReference type="EMBL" id="JBCNJP010000025">
    <property type="protein sequence ID" value="KAK9053754.1"/>
    <property type="molecule type" value="Genomic_DNA"/>
</dbReference>
<accession>A0AAP0CIA2</accession>
<reference evidence="4 5" key="1">
    <citation type="submission" date="2024-04" db="EMBL/GenBank/DDBJ databases">
        <title>The reference genome of an endangered Asteraceae, Deinandra increscens subsp. villosa, native to the Central Coast of California.</title>
        <authorList>
            <person name="Guilliams M."/>
            <person name="Hasenstab-Lehman K."/>
            <person name="Meyer R."/>
            <person name="Mcevoy S."/>
        </authorList>
    </citation>
    <scope>NUCLEOTIDE SEQUENCE [LARGE SCALE GENOMIC DNA]</scope>
    <source>
        <tissue evidence="4">Leaf</tissue>
    </source>
</reference>